<proteinExistence type="inferred from homology"/>
<protein>
    <submittedName>
        <fullName evidence="3">ComF family protein</fullName>
    </submittedName>
</protein>
<accession>A0A948TBX7</accession>
<dbReference type="AlphaFoldDB" id="A0A948TBX7"/>
<dbReference type="Gene3D" id="3.40.50.2020">
    <property type="match status" value="1"/>
</dbReference>
<dbReference type="PANTHER" id="PTHR47505:SF1">
    <property type="entry name" value="DNA UTILIZATION PROTEIN YHGH"/>
    <property type="match status" value="1"/>
</dbReference>
<dbReference type="Proteomes" id="UP000783796">
    <property type="component" value="Unassembled WGS sequence"/>
</dbReference>
<dbReference type="InterPro" id="IPR029057">
    <property type="entry name" value="PRTase-like"/>
</dbReference>
<dbReference type="InterPro" id="IPR051910">
    <property type="entry name" value="ComF/GntX_DNA_util-trans"/>
</dbReference>
<organism evidence="3 4">
    <name type="scientific">Candidatus Phocaeicola faecigallinarum</name>
    <dbReference type="NCBI Taxonomy" id="2838732"/>
    <lineage>
        <taxon>Bacteria</taxon>
        <taxon>Pseudomonadati</taxon>
        <taxon>Bacteroidota</taxon>
        <taxon>Bacteroidia</taxon>
        <taxon>Bacteroidales</taxon>
        <taxon>Bacteroidaceae</taxon>
        <taxon>Phocaeicola</taxon>
    </lineage>
</organism>
<evidence type="ECO:0000259" key="2">
    <source>
        <dbReference type="Pfam" id="PF00156"/>
    </source>
</evidence>
<feature type="domain" description="Phosphoribosyltransferase" evidence="2">
    <location>
        <begin position="170"/>
        <end position="226"/>
    </location>
</feature>
<reference evidence="3" key="1">
    <citation type="journal article" date="2021" name="PeerJ">
        <title>Extensive microbial diversity within the chicken gut microbiome revealed by metagenomics and culture.</title>
        <authorList>
            <person name="Gilroy R."/>
            <person name="Ravi A."/>
            <person name="Getino M."/>
            <person name="Pursley I."/>
            <person name="Horton D.L."/>
            <person name="Alikhan N.F."/>
            <person name="Baker D."/>
            <person name="Gharbi K."/>
            <person name="Hall N."/>
            <person name="Watson M."/>
            <person name="Adriaenssens E.M."/>
            <person name="Foster-Nyarko E."/>
            <person name="Jarju S."/>
            <person name="Secka A."/>
            <person name="Antonio M."/>
            <person name="Oren A."/>
            <person name="Chaudhuri R.R."/>
            <person name="La Ragione R."/>
            <person name="Hildebrand F."/>
            <person name="Pallen M.J."/>
        </authorList>
    </citation>
    <scope>NUCLEOTIDE SEQUENCE</scope>
    <source>
        <strain evidence="3">G4-2901</strain>
    </source>
</reference>
<sequence>MNILGDIRDFFFPRTCVCCGKLLSSQEESLCISCMVSLPKTGLLNTPGNEMERYFWGIFPVERATALYYYAKGGIVANILHGMKYHGRKRLCRQMGHVMGTELLNSGFFEGIDFIVPVPLHKSRLRTRGYNQSELLARGISDIISLPVITDAMIRTHNNATQTHKSAFERWDNAEGLFDITGKACSLTGRHILLIDDVLTTGATISACLDALKKVYSVKISVVTLAWTKS</sequence>
<evidence type="ECO:0000256" key="1">
    <source>
        <dbReference type="ARBA" id="ARBA00008007"/>
    </source>
</evidence>
<dbReference type="SUPFAM" id="SSF53271">
    <property type="entry name" value="PRTase-like"/>
    <property type="match status" value="1"/>
</dbReference>
<dbReference type="EMBL" id="JAHLFW010000064">
    <property type="protein sequence ID" value="MBU3838132.1"/>
    <property type="molecule type" value="Genomic_DNA"/>
</dbReference>
<dbReference type="PANTHER" id="PTHR47505">
    <property type="entry name" value="DNA UTILIZATION PROTEIN YHGH"/>
    <property type="match status" value="1"/>
</dbReference>
<evidence type="ECO:0000313" key="3">
    <source>
        <dbReference type="EMBL" id="MBU3838132.1"/>
    </source>
</evidence>
<name>A0A948TBX7_9BACT</name>
<reference evidence="3" key="2">
    <citation type="submission" date="2021-04" db="EMBL/GenBank/DDBJ databases">
        <authorList>
            <person name="Gilroy R."/>
        </authorList>
    </citation>
    <scope>NUCLEOTIDE SEQUENCE</scope>
    <source>
        <strain evidence="3">G4-2901</strain>
    </source>
</reference>
<comment type="similarity">
    <text evidence="1">Belongs to the ComF/GntX family.</text>
</comment>
<dbReference type="Pfam" id="PF00156">
    <property type="entry name" value="Pribosyltran"/>
    <property type="match status" value="1"/>
</dbReference>
<comment type="caution">
    <text evidence="3">The sequence shown here is derived from an EMBL/GenBank/DDBJ whole genome shotgun (WGS) entry which is preliminary data.</text>
</comment>
<gene>
    <name evidence="3" type="ORF">H9777_07440</name>
</gene>
<evidence type="ECO:0000313" key="4">
    <source>
        <dbReference type="Proteomes" id="UP000783796"/>
    </source>
</evidence>
<dbReference type="CDD" id="cd06223">
    <property type="entry name" value="PRTases_typeI"/>
    <property type="match status" value="1"/>
</dbReference>
<dbReference type="InterPro" id="IPR000836">
    <property type="entry name" value="PRTase_dom"/>
</dbReference>